<dbReference type="SMART" id="SM00225">
    <property type="entry name" value="BTB"/>
    <property type="match status" value="1"/>
</dbReference>
<dbReference type="CDD" id="cd18186">
    <property type="entry name" value="BTB_POZ_ZBTB_KLHL-like"/>
    <property type="match status" value="1"/>
</dbReference>
<dbReference type="WBParaSite" id="PDA_v2.g5141.t1">
    <property type="protein sequence ID" value="PDA_v2.g5141.t1"/>
    <property type="gene ID" value="PDA_v2.g5141"/>
</dbReference>
<accession>A0A914QN83</accession>
<dbReference type="Pfam" id="PF00651">
    <property type="entry name" value="BTB"/>
    <property type="match status" value="1"/>
</dbReference>
<sequence>MSLITNECRIGTQWTIEKSTIRNSVNLKSPTYVIPDLPGIKYYLTLYSCVGNKLTTRSKLFDPNFKFFGTDQMLKIELNGKIRLQLSQPEKNQPANAFGPLSLSQALWKKEDKDVTIVAEKKEIMVHKWILCGNSPVFKAEMGSGMKEAMENRIYIDDFTFEAVKLAIEYLYERNIRSKINEENAYELLHFADKYDVRGLKHVLQDVLMQKITVSNVCMFANMSITSFAHELRECCICFLLKCAGKSVIADVQALDDEILREVGRRSLL</sequence>
<dbReference type="AlphaFoldDB" id="A0A914QN83"/>
<feature type="domain" description="BTB" evidence="1">
    <location>
        <begin position="113"/>
        <end position="180"/>
    </location>
</feature>
<reference evidence="3" key="1">
    <citation type="submission" date="2022-11" db="UniProtKB">
        <authorList>
            <consortium name="WormBaseParasite"/>
        </authorList>
    </citation>
    <scope>IDENTIFICATION</scope>
</reference>
<dbReference type="SUPFAM" id="SSF54695">
    <property type="entry name" value="POZ domain"/>
    <property type="match status" value="1"/>
</dbReference>
<dbReference type="InterPro" id="IPR000210">
    <property type="entry name" value="BTB/POZ_dom"/>
</dbReference>
<dbReference type="PANTHER" id="PTHR24413">
    <property type="entry name" value="SPECKLE-TYPE POZ PROTEIN"/>
    <property type="match status" value="1"/>
</dbReference>
<evidence type="ECO:0000259" key="1">
    <source>
        <dbReference type="PROSITE" id="PS50097"/>
    </source>
</evidence>
<dbReference type="Gene3D" id="3.30.710.10">
    <property type="entry name" value="Potassium Channel Kv1.1, Chain A"/>
    <property type="match status" value="1"/>
</dbReference>
<dbReference type="Proteomes" id="UP000887578">
    <property type="component" value="Unplaced"/>
</dbReference>
<dbReference type="InterPro" id="IPR011333">
    <property type="entry name" value="SKP1/BTB/POZ_sf"/>
</dbReference>
<evidence type="ECO:0000313" key="2">
    <source>
        <dbReference type="Proteomes" id="UP000887578"/>
    </source>
</evidence>
<evidence type="ECO:0000313" key="3">
    <source>
        <dbReference type="WBParaSite" id="PDA_v2.g5141.t1"/>
    </source>
</evidence>
<name>A0A914QN83_9BILA</name>
<proteinExistence type="predicted"/>
<keyword evidence="2" id="KW-1185">Reference proteome</keyword>
<protein>
    <submittedName>
        <fullName evidence="3">BTB domain-containing protein</fullName>
    </submittedName>
</protein>
<organism evidence="2 3">
    <name type="scientific">Panagrolaimus davidi</name>
    <dbReference type="NCBI Taxonomy" id="227884"/>
    <lineage>
        <taxon>Eukaryota</taxon>
        <taxon>Metazoa</taxon>
        <taxon>Ecdysozoa</taxon>
        <taxon>Nematoda</taxon>
        <taxon>Chromadorea</taxon>
        <taxon>Rhabditida</taxon>
        <taxon>Tylenchina</taxon>
        <taxon>Panagrolaimomorpha</taxon>
        <taxon>Panagrolaimoidea</taxon>
        <taxon>Panagrolaimidae</taxon>
        <taxon>Panagrolaimus</taxon>
    </lineage>
</organism>
<dbReference type="PROSITE" id="PS50097">
    <property type="entry name" value="BTB"/>
    <property type="match status" value="1"/>
</dbReference>